<evidence type="ECO:0000259" key="10">
    <source>
        <dbReference type="PROSITE" id="PS50808"/>
    </source>
</evidence>
<gene>
    <name evidence="11" type="ORF">THRCLA_23410</name>
</gene>
<dbReference type="InterPro" id="IPR012337">
    <property type="entry name" value="RNaseH-like_sf"/>
</dbReference>
<evidence type="ECO:0000256" key="8">
    <source>
        <dbReference type="PROSITE-ProRule" id="PRU00027"/>
    </source>
</evidence>
<evidence type="ECO:0000256" key="7">
    <source>
        <dbReference type="ARBA" id="ARBA00023242"/>
    </source>
</evidence>
<comment type="subcellular location">
    <subcellularLocation>
        <location evidence="1">Nucleus</location>
    </subcellularLocation>
</comment>
<dbReference type="InterPro" id="IPR052035">
    <property type="entry name" value="ZnF_BED_domain_contain"/>
</dbReference>
<dbReference type="GO" id="GO:0009791">
    <property type="term" value="P:post-embryonic development"/>
    <property type="evidence" value="ECO:0007669"/>
    <property type="project" value="UniProtKB-ARBA"/>
</dbReference>
<dbReference type="Pfam" id="PF02892">
    <property type="entry name" value="zf-BED"/>
    <property type="match status" value="1"/>
</dbReference>
<dbReference type="EMBL" id="JNBS01005058">
    <property type="protein sequence ID" value="OQR81219.1"/>
    <property type="molecule type" value="Genomic_DNA"/>
</dbReference>
<sequence length="599" mass="67426">MTDKRPSEDEFVPVDTEPGSQARVERKRKRLANASFIWEHFRKSEDKKTIICLHCQPEGSTRFAYSGGTSTMNRHLRRKHGIFAPGKCAEDYENNENFIRLPLQMTSDGEIKADDSARLALRTTKQSMNQTQQWIHYAVAQYLPLDIDTDLQQLLKSKTTGAFQALQGPALIATLREATSSIRAQLHGYLVAVRPKLSLSIDVWDISASFRAYVATAHWVTDTFERRQCPLDISLLSNDKPFVLWFQALLEAFGIEDQIVAVTLGRDCPISSLQTAFPGLIFVPCMLHQLEDIVRSLFASSESVLHRCRELIIRYPRQGISLDSPQSSWWSTCEMISQLVANENIWKNELSHEDWCILVQMTEVLIPIQALLQNCLSESSILTPLASLVFAMLHGISKRLLSFQGALQKSFANSLQSLLKLAPSIFHISCALDPRFKTLPFLSSNEKHAALVTLSASMEKPNNDTLDNGVDATPKKKDSLMMAWSEMYPFEDNSTIPLQTTVQSYLDAATSLTAASPNDLVDPSAWWKVNIHVFGEMSTLAKSYLSVSPFCLSVQEVLQPALRYRKTQLSTQILDMVVFLRSALHIPELQDTRTQPMLV</sequence>
<evidence type="ECO:0000313" key="12">
    <source>
        <dbReference type="Proteomes" id="UP000243217"/>
    </source>
</evidence>
<dbReference type="STRING" id="74557.A0A1V9Y691"/>
<evidence type="ECO:0000313" key="11">
    <source>
        <dbReference type="EMBL" id="OQR81219.1"/>
    </source>
</evidence>
<keyword evidence="5" id="KW-0805">Transcription regulation</keyword>
<dbReference type="GO" id="GO:0003677">
    <property type="term" value="F:DNA binding"/>
    <property type="evidence" value="ECO:0007669"/>
    <property type="project" value="InterPro"/>
</dbReference>
<evidence type="ECO:0000256" key="1">
    <source>
        <dbReference type="ARBA" id="ARBA00004123"/>
    </source>
</evidence>
<keyword evidence="4" id="KW-0862">Zinc</keyword>
<evidence type="ECO:0000256" key="9">
    <source>
        <dbReference type="SAM" id="MobiDB-lite"/>
    </source>
</evidence>
<dbReference type="GO" id="GO:0005634">
    <property type="term" value="C:nucleus"/>
    <property type="evidence" value="ECO:0007669"/>
    <property type="project" value="UniProtKB-SubCell"/>
</dbReference>
<comment type="caution">
    <text evidence="11">The sequence shown here is derived from an EMBL/GenBank/DDBJ whole genome shotgun (WGS) entry which is preliminary data.</text>
</comment>
<keyword evidence="7" id="KW-0539">Nucleus</keyword>
<evidence type="ECO:0000256" key="2">
    <source>
        <dbReference type="ARBA" id="ARBA00022723"/>
    </source>
</evidence>
<dbReference type="AlphaFoldDB" id="A0A1V9Y691"/>
<dbReference type="PANTHER" id="PTHR46481:SF10">
    <property type="entry name" value="ZINC FINGER BED DOMAIN-CONTAINING PROTEIN 39"/>
    <property type="match status" value="1"/>
</dbReference>
<reference evidence="11 12" key="1">
    <citation type="journal article" date="2014" name="Genome Biol. Evol.">
        <title>The secreted proteins of Achlya hypogyna and Thraustotheca clavata identify the ancestral oomycete secretome and reveal gene acquisitions by horizontal gene transfer.</title>
        <authorList>
            <person name="Misner I."/>
            <person name="Blouin N."/>
            <person name="Leonard G."/>
            <person name="Richards T.A."/>
            <person name="Lane C.E."/>
        </authorList>
    </citation>
    <scope>NUCLEOTIDE SEQUENCE [LARGE SCALE GENOMIC DNA]</scope>
    <source>
        <strain evidence="11 12">ATCC 34112</strain>
    </source>
</reference>
<proteinExistence type="predicted"/>
<dbReference type="SMART" id="SM00614">
    <property type="entry name" value="ZnF_BED"/>
    <property type="match status" value="1"/>
</dbReference>
<feature type="region of interest" description="Disordered" evidence="9">
    <location>
        <begin position="1"/>
        <end position="26"/>
    </location>
</feature>
<keyword evidence="6" id="KW-0804">Transcription</keyword>
<feature type="domain" description="BED-type" evidence="10">
    <location>
        <begin position="32"/>
        <end position="80"/>
    </location>
</feature>
<dbReference type="Proteomes" id="UP000243217">
    <property type="component" value="Unassembled WGS sequence"/>
</dbReference>
<protein>
    <recommendedName>
        <fullName evidence="10">BED-type domain-containing protein</fullName>
    </recommendedName>
</protein>
<keyword evidence="12" id="KW-1185">Reference proteome</keyword>
<dbReference type="GO" id="GO:0008270">
    <property type="term" value="F:zinc ion binding"/>
    <property type="evidence" value="ECO:0007669"/>
    <property type="project" value="UniProtKB-KW"/>
</dbReference>
<dbReference type="PANTHER" id="PTHR46481">
    <property type="entry name" value="ZINC FINGER BED DOMAIN-CONTAINING PROTEIN 4"/>
    <property type="match status" value="1"/>
</dbReference>
<dbReference type="PROSITE" id="PS50808">
    <property type="entry name" value="ZF_BED"/>
    <property type="match status" value="1"/>
</dbReference>
<dbReference type="SUPFAM" id="SSF57667">
    <property type="entry name" value="beta-beta-alpha zinc fingers"/>
    <property type="match status" value="1"/>
</dbReference>
<keyword evidence="2" id="KW-0479">Metal-binding</keyword>
<evidence type="ECO:0000256" key="5">
    <source>
        <dbReference type="ARBA" id="ARBA00023015"/>
    </source>
</evidence>
<dbReference type="SUPFAM" id="SSF53098">
    <property type="entry name" value="Ribonuclease H-like"/>
    <property type="match status" value="1"/>
</dbReference>
<evidence type="ECO:0000256" key="3">
    <source>
        <dbReference type="ARBA" id="ARBA00022771"/>
    </source>
</evidence>
<keyword evidence="3 8" id="KW-0863">Zinc-finger</keyword>
<name>A0A1V9Y691_9STRA</name>
<evidence type="ECO:0000256" key="4">
    <source>
        <dbReference type="ARBA" id="ARBA00022833"/>
    </source>
</evidence>
<evidence type="ECO:0000256" key="6">
    <source>
        <dbReference type="ARBA" id="ARBA00023163"/>
    </source>
</evidence>
<dbReference type="InterPro" id="IPR036236">
    <property type="entry name" value="Znf_C2H2_sf"/>
</dbReference>
<dbReference type="OrthoDB" id="1607513at2759"/>
<accession>A0A1V9Y691</accession>
<organism evidence="11 12">
    <name type="scientific">Thraustotheca clavata</name>
    <dbReference type="NCBI Taxonomy" id="74557"/>
    <lineage>
        <taxon>Eukaryota</taxon>
        <taxon>Sar</taxon>
        <taxon>Stramenopiles</taxon>
        <taxon>Oomycota</taxon>
        <taxon>Saprolegniomycetes</taxon>
        <taxon>Saprolegniales</taxon>
        <taxon>Achlyaceae</taxon>
        <taxon>Thraustotheca</taxon>
    </lineage>
</organism>
<dbReference type="InterPro" id="IPR003656">
    <property type="entry name" value="Znf_BED"/>
</dbReference>